<evidence type="ECO:0000256" key="2">
    <source>
        <dbReference type="ARBA" id="ARBA00022723"/>
    </source>
</evidence>
<dbReference type="GO" id="GO:0016462">
    <property type="term" value="F:pyrophosphatase activity"/>
    <property type="evidence" value="ECO:0007669"/>
    <property type="project" value="InterPro"/>
</dbReference>
<dbReference type="RefSeq" id="WP_163894105.1">
    <property type="nucleotide sequence ID" value="NZ_JAAFYS010000003.1"/>
</dbReference>
<dbReference type="InterPro" id="IPR047198">
    <property type="entry name" value="DDP-like_NUDIX"/>
</dbReference>
<evidence type="ECO:0000259" key="5">
    <source>
        <dbReference type="PROSITE" id="PS51462"/>
    </source>
</evidence>
<dbReference type="InterPro" id="IPR000086">
    <property type="entry name" value="NUDIX_hydrolase_dom"/>
</dbReference>
<dbReference type="Pfam" id="PF00293">
    <property type="entry name" value="NUDIX"/>
    <property type="match status" value="1"/>
</dbReference>
<dbReference type="EMBL" id="JAAGAB010000003">
    <property type="protein sequence ID" value="NDV01758.1"/>
    <property type="molecule type" value="Genomic_DNA"/>
</dbReference>
<comment type="caution">
    <text evidence="6">The sequence shown here is derived from an EMBL/GenBank/DDBJ whole genome shotgun (WGS) entry which is preliminary data.</text>
</comment>
<keyword evidence="4" id="KW-0460">Magnesium</keyword>
<evidence type="ECO:0000256" key="4">
    <source>
        <dbReference type="ARBA" id="ARBA00022842"/>
    </source>
</evidence>
<dbReference type="SUPFAM" id="SSF55811">
    <property type="entry name" value="Nudix"/>
    <property type="match status" value="1"/>
</dbReference>
<evidence type="ECO:0000313" key="6">
    <source>
        <dbReference type="EMBL" id="NDV01758.1"/>
    </source>
</evidence>
<dbReference type="InterPro" id="IPR015797">
    <property type="entry name" value="NUDIX_hydrolase-like_dom_sf"/>
</dbReference>
<reference evidence="6 7" key="1">
    <citation type="submission" date="2020-02" db="EMBL/GenBank/DDBJ databases">
        <title>Pseudoroseicyclus tamarix, sp. nov., isolated from offshore sediment of a Tamarix chinensis forest.</title>
        <authorList>
            <person name="Gai Y."/>
        </authorList>
    </citation>
    <scope>NUCLEOTIDE SEQUENCE [LARGE SCALE GENOMIC DNA]</scope>
    <source>
        <strain evidence="6 7">CLL3-39</strain>
    </source>
</reference>
<dbReference type="PROSITE" id="PS51462">
    <property type="entry name" value="NUDIX"/>
    <property type="match status" value="1"/>
</dbReference>
<accession>A0A6B2JTZ3</accession>
<keyword evidence="2" id="KW-0479">Metal-binding</keyword>
<dbReference type="GO" id="GO:0046872">
    <property type="term" value="F:metal ion binding"/>
    <property type="evidence" value="ECO:0007669"/>
    <property type="project" value="UniProtKB-KW"/>
</dbReference>
<organism evidence="6 7">
    <name type="scientific">Pseudoroseicyclus tamaricis</name>
    <dbReference type="NCBI Taxonomy" id="2705421"/>
    <lineage>
        <taxon>Bacteria</taxon>
        <taxon>Pseudomonadati</taxon>
        <taxon>Pseudomonadota</taxon>
        <taxon>Alphaproteobacteria</taxon>
        <taxon>Rhodobacterales</taxon>
        <taxon>Paracoccaceae</taxon>
        <taxon>Pseudoroseicyclus</taxon>
    </lineage>
</organism>
<proteinExistence type="predicted"/>
<evidence type="ECO:0000256" key="3">
    <source>
        <dbReference type="ARBA" id="ARBA00022801"/>
    </source>
</evidence>
<evidence type="ECO:0000256" key="1">
    <source>
        <dbReference type="ARBA" id="ARBA00001946"/>
    </source>
</evidence>
<comment type="cofactor">
    <cofactor evidence="1">
        <name>Mg(2+)</name>
        <dbReference type="ChEBI" id="CHEBI:18420"/>
    </cofactor>
</comment>
<keyword evidence="3 6" id="KW-0378">Hydrolase</keyword>
<dbReference type="Proteomes" id="UP000474757">
    <property type="component" value="Unassembled WGS sequence"/>
</dbReference>
<feature type="domain" description="Nudix hydrolase" evidence="5">
    <location>
        <begin position="18"/>
        <end position="149"/>
    </location>
</feature>
<gene>
    <name evidence="6" type="ORF">GZA08_12360</name>
</gene>
<dbReference type="PANTHER" id="PTHR12629:SF0">
    <property type="entry name" value="DIPHOSPHOINOSITOL-POLYPHOSPHATE DIPHOSPHATASE"/>
    <property type="match status" value="1"/>
</dbReference>
<evidence type="ECO:0000313" key="7">
    <source>
        <dbReference type="Proteomes" id="UP000474757"/>
    </source>
</evidence>
<dbReference type="CDD" id="cd04666">
    <property type="entry name" value="NUDIX_DIPP2_like_Nudt4"/>
    <property type="match status" value="1"/>
</dbReference>
<keyword evidence="7" id="KW-1185">Reference proteome</keyword>
<dbReference type="GO" id="GO:0005737">
    <property type="term" value="C:cytoplasm"/>
    <property type="evidence" value="ECO:0007669"/>
    <property type="project" value="TreeGrafter"/>
</dbReference>
<sequence>MPAKALVAAKPKRAYSPPVHRQLAALCLRKGKSGTEVLLVTSSEGRWILPKGWPINGKTPGEAAMQEAWEEGGVKRGKVGRKALGSFIATKVTDHGDEEPCLLDVFEVKVRKTVSDYPEADRRNRIWVSPKEAAEMVTEDGLREILLSV</sequence>
<protein>
    <submittedName>
        <fullName evidence="6">NUDIX hydrolase</fullName>
    </submittedName>
</protein>
<dbReference type="PANTHER" id="PTHR12629">
    <property type="entry name" value="DIPHOSPHOINOSITOL POLYPHOSPHATE PHOSPHOHYDROLASE"/>
    <property type="match status" value="1"/>
</dbReference>
<dbReference type="AlphaFoldDB" id="A0A6B2JTZ3"/>
<dbReference type="Gene3D" id="3.90.79.10">
    <property type="entry name" value="Nucleoside Triphosphate Pyrophosphohydrolase"/>
    <property type="match status" value="1"/>
</dbReference>
<name>A0A6B2JTZ3_9RHOB</name>